<dbReference type="Pfam" id="PF00112">
    <property type="entry name" value="Peptidase_C1"/>
    <property type="match status" value="1"/>
</dbReference>
<sequence>MRKSLVGLLAVAMVVVAAVQADDDVPFTDEDLESEESMWKLYERWYGVYHGSSSSDGLADMVSRFEVFKENARYVNEANKKKGMTYKLGLNKFSDMTMEEFTAKYTGGRPGPVAGAKTWTTCTASERPAAANDWCVPSSWDWREHGVVTHVKDQRNCGSCWAFGAVGAVESINAIRTGKLLNLSEQQVLDCSGGGNCSGGYPYTALQYARDTGITTDANYPYTARKQPCTFDPRKMRPIVKISGIYRVPYGDEETLKQAVYFYGPVAGALIEASKDFVHYREGVFRGSCGTSINHEVLVVGYGKIPHGPRYWIVKNSWNTTWGEKGYIRMVRDIDFEEGICGIATYALFPAGIFTSTATAAAY</sequence>
<evidence type="ECO:0000313" key="8">
    <source>
        <dbReference type="Proteomes" id="UP000006038"/>
    </source>
</evidence>
<evidence type="ECO:0000256" key="1">
    <source>
        <dbReference type="ARBA" id="ARBA00008455"/>
    </source>
</evidence>
<dbReference type="InterPro" id="IPR000169">
    <property type="entry name" value="Pept_cys_AS"/>
</dbReference>
<feature type="chain" id="PRO_5018736475" evidence="4">
    <location>
        <begin position="22"/>
        <end position="363"/>
    </location>
</feature>
<evidence type="ECO:0000256" key="2">
    <source>
        <dbReference type="ARBA" id="ARBA00022729"/>
    </source>
</evidence>
<dbReference type="InterPro" id="IPR013128">
    <property type="entry name" value="Peptidase_C1A"/>
</dbReference>
<dbReference type="EnsemblPlants" id="OB09G26470.1">
    <property type="protein sequence ID" value="OB09G26470.1"/>
    <property type="gene ID" value="OB09G26470"/>
</dbReference>
<dbReference type="InterPro" id="IPR025660">
    <property type="entry name" value="Pept_his_AS"/>
</dbReference>
<evidence type="ECO:0000313" key="7">
    <source>
        <dbReference type="EnsemblPlants" id="OB09G26470.1"/>
    </source>
</evidence>
<dbReference type="SMART" id="SM00645">
    <property type="entry name" value="Pept_C1"/>
    <property type="match status" value="1"/>
</dbReference>
<dbReference type="InterPro" id="IPR038765">
    <property type="entry name" value="Papain-like_cys_pep_sf"/>
</dbReference>
<reference evidence="7" key="2">
    <citation type="submission" date="2013-04" db="UniProtKB">
        <authorList>
            <consortium name="EnsemblPlants"/>
        </authorList>
    </citation>
    <scope>IDENTIFICATION</scope>
</reference>
<accession>J3N068</accession>
<dbReference type="PROSITE" id="PS00139">
    <property type="entry name" value="THIOL_PROTEASE_CYS"/>
    <property type="match status" value="1"/>
</dbReference>
<dbReference type="GO" id="GO:0006508">
    <property type="term" value="P:proteolysis"/>
    <property type="evidence" value="ECO:0007669"/>
    <property type="project" value="InterPro"/>
</dbReference>
<dbReference type="SMART" id="SM00848">
    <property type="entry name" value="Inhibitor_I29"/>
    <property type="match status" value="1"/>
</dbReference>
<dbReference type="InterPro" id="IPR039417">
    <property type="entry name" value="Peptidase_C1A_papain-like"/>
</dbReference>
<reference evidence="7" key="1">
    <citation type="journal article" date="2013" name="Nat. Commun.">
        <title>Whole-genome sequencing of Oryza brachyantha reveals mechanisms underlying Oryza genome evolution.</title>
        <authorList>
            <person name="Chen J."/>
            <person name="Huang Q."/>
            <person name="Gao D."/>
            <person name="Wang J."/>
            <person name="Lang Y."/>
            <person name="Liu T."/>
            <person name="Li B."/>
            <person name="Bai Z."/>
            <person name="Luis Goicoechea J."/>
            <person name="Liang C."/>
            <person name="Chen C."/>
            <person name="Zhang W."/>
            <person name="Sun S."/>
            <person name="Liao Y."/>
            <person name="Zhang X."/>
            <person name="Yang L."/>
            <person name="Song C."/>
            <person name="Wang M."/>
            <person name="Shi J."/>
            <person name="Liu G."/>
            <person name="Liu J."/>
            <person name="Zhou H."/>
            <person name="Zhou W."/>
            <person name="Yu Q."/>
            <person name="An N."/>
            <person name="Chen Y."/>
            <person name="Cai Q."/>
            <person name="Wang B."/>
            <person name="Liu B."/>
            <person name="Min J."/>
            <person name="Huang Y."/>
            <person name="Wu H."/>
            <person name="Li Z."/>
            <person name="Zhang Y."/>
            <person name="Yin Y."/>
            <person name="Song W."/>
            <person name="Jiang J."/>
            <person name="Jackson S.A."/>
            <person name="Wing R.A."/>
            <person name="Wang J."/>
            <person name="Chen M."/>
        </authorList>
    </citation>
    <scope>NUCLEOTIDE SEQUENCE [LARGE SCALE GENOMIC DNA]</scope>
    <source>
        <strain evidence="7">cv. IRGC 101232</strain>
    </source>
</reference>
<dbReference type="PROSITE" id="PS00639">
    <property type="entry name" value="THIOL_PROTEASE_HIS"/>
    <property type="match status" value="1"/>
</dbReference>
<dbReference type="FunFam" id="3.90.70.10:FF:000207">
    <property type="entry name" value="Putative cysteine proteinase"/>
    <property type="match status" value="1"/>
</dbReference>
<dbReference type="PANTHER" id="PTHR12411">
    <property type="entry name" value="CYSTEINE PROTEASE FAMILY C1-RELATED"/>
    <property type="match status" value="1"/>
</dbReference>
<dbReference type="CDD" id="cd02248">
    <property type="entry name" value="Peptidase_C1A"/>
    <property type="match status" value="1"/>
</dbReference>
<evidence type="ECO:0000259" key="6">
    <source>
        <dbReference type="SMART" id="SM00848"/>
    </source>
</evidence>
<dbReference type="SUPFAM" id="SSF54001">
    <property type="entry name" value="Cysteine proteinases"/>
    <property type="match status" value="1"/>
</dbReference>
<keyword evidence="2 4" id="KW-0732">Signal</keyword>
<proteinExistence type="inferred from homology"/>
<dbReference type="InterPro" id="IPR000668">
    <property type="entry name" value="Peptidase_C1A_C"/>
</dbReference>
<name>J3N068_ORYBR</name>
<keyword evidence="8" id="KW-1185">Reference proteome</keyword>
<evidence type="ECO:0000259" key="5">
    <source>
        <dbReference type="SMART" id="SM00645"/>
    </source>
</evidence>
<dbReference type="GO" id="GO:0008234">
    <property type="term" value="F:cysteine-type peptidase activity"/>
    <property type="evidence" value="ECO:0007669"/>
    <property type="project" value="InterPro"/>
</dbReference>
<dbReference type="InterPro" id="IPR013201">
    <property type="entry name" value="Prot_inhib_I29"/>
</dbReference>
<dbReference type="Gene3D" id="3.90.70.10">
    <property type="entry name" value="Cysteine proteinases"/>
    <property type="match status" value="1"/>
</dbReference>
<dbReference type="PROSITE" id="PS00640">
    <property type="entry name" value="THIOL_PROTEASE_ASN"/>
    <property type="match status" value="1"/>
</dbReference>
<feature type="domain" description="Cathepsin propeptide inhibitor" evidence="6">
    <location>
        <begin position="39"/>
        <end position="101"/>
    </location>
</feature>
<organism evidence="7">
    <name type="scientific">Oryza brachyantha</name>
    <name type="common">malo sina</name>
    <dbReference type="NCBI Taxonomy" id="4533"/>
    <lineage>
        <taxon>Eukaryota</taxon>
        <taxon>Viridiplantae</taxon>
        <taxon>Streptophyta</taxon>
        <taxon>Embryophyta</taxon>
        <taxon>Tracheophyta</taxon>
        <taxon>Spermatophyta</taxon>
        <taxon>Magnoliopsida</taxon>
        <taxon>Liliopsida</taxon>
        <taxon>Poales</taxon>
        <taxon>Poaceae</taxon>
        <taxon>BOP clade</taxon>
        <taxon>Oryzoideae</taxon>
        <taxon>Oryzeae</taxon>
        <taxon>Oryzinae</taxon>
        <taxon>Oryza</taxon>
    </lineage>
</organism>
<dbReference type="InterPro" id="IPR025661">
    <property type="entry name" value="Pept_asp_AS"/>
</dbReference>
<dbReference type="eggNOG" id="KOG1543">
    <property type="taxonomic scope" value="Eukaryota"/>
</dbReference>
<evidence type="ECO:0000256" key="4">
    <source>
        <dbReference type="SAM" id="SignalP"/>
    </source>
</evidence>
<dbReference type="Proteomes" id="UP000006038">
    <property type="component" value="Chromosome 9"/>
</dbReference>
<dbReference type="AlphaFoldDB" id="J3N068"/>
<keyword evidence="3" id="KW-1015">Disulfide bond</keyword>
<comment type="similarity">
    <text evidence="1">Belongs to the peptidase C1 family.</text>
</comment>
<dbReference type="PRINTS" id="PR00705">
    <property type="entry name" value="PAPAIN"/>
</dbReference>
<dbReference type="HOGENOM" id="CLU_012184_1_0_1"/>
<dbReference type="Gramene" id="OB09G26470.1">
    <property type="protein sequence ID" value="OB09G26470.1"/>
    <property type="gene ID" value="OB09G26470"/>
</dbReference>
<feature type="domain" description="Peptidase C1A papain C-terminal" evidence="5">
    <location>
        <begin position="136"/>
        <end position="351"/>
    </location>
</feature>
<dbReference type="Pfam" id="PF08246">
    <property type="entry name" value="Inhibitor_I29"/>
    <property type="match status" value="1"/>
</dbReference>
<evidence type="ECO:0000256" key="3">
    <source>
        <dbReference type="ARBA" id="ARBA00023157"/>
    </source>
</evidence>
<feature type="signal peptide" evidence="4">
    <location>
        <begin position="1"/>
        <end position="21"/>
    </location>
</feature>
<protein>
    <submittedName>
        <fullName evidence="7">Uncharacterized protein</fullName>
    </submittedName>
</protein>
<dbReference type="OMA" id="ITTWALY"/>